<dbReference type="AlphaFoldDB" id="A0A8C5LRG6"/>
<name>A0A8C5LRG6_9ANUR</name>
<dbReference type="PANTHER" id="PTHR21357">
    <property type="entry name" value="FAM172 FAMILY PROTEIN HOMOLOG CG10038"/>
    <property type="match status" value="1"/>
</dbReference>
<proteinExistence type="predicted"/>
<dbReference type="GO" id="GO:0005634">
    <property type="term" value="C:nucleus"/>
    <property type="evidence" value="ECO:0007669"/>
    <property type="project" value="TreeGrafter"/>
</dbReference>
<dbReference type="PANTHER" id="PTHR21357:SF2">
    <property type="entry name" value="PROTEIN FAM172B-RELATED"/>
    <property type="match status" value="1"/>
</dbReference>
<dbReference type="InterPro" id="IPR048263">
    <property type="entry name" value="Arb2"/>
</dbReference>
<reference evidence="2" key="2">
    <citation type="submission" date="2025-09" db="UniProtKB">
        <authorList>
            <consortium name="Ensembl"/>
        </authorList>
    </citation>
    <scope>IDENTIFICATION</scope>
</reference>
<dbReference type="InterPro" id="IPR053858">
    <property type="entry name" value="Arb2_dom"/>
</dbReference>
<dbReference type="Pfam" id="PF22749">
    <property type="entry name" value="Arb2"/>
    <property type="match status" value="1"/>
</dbReference>
<reference evidence="2" key="1">
    <citation type="submission" date="2025-08" db="UniProtKB">
        <authorList>
            <consortium name="Ensembl"/>
        </authorList>
    </citation>
    <scope>IDENTIFICATION</scope>
</reference>
<sequence length="378" mass="43515">MSNAPREAQLGTGAGRGHAVESVAMEGLMRFQVCLGISQSSEDFQYYFNEQGELRHMITKKPFVYNFHSNEYDRNHKRYQVLGDLITLHIYELLEKECNLQRIQFPVDASDEEPKSSFFMSKELLNMQTSLLVLLQDKGVIRAGQWGQKVIFHHSLEKGSQIPYIKTAIRDQMSVLVLNPNDNVLEMKEEPPMIVKKEDESETNDVVQTPAQKVTFIPKRWSSSPEEHTSYVWDHFISKSEAGHVVFIAHGYGGLVFLDLLCKKRVEVMKKVSAVAFIDSRHHTMHQARKDPEVQNWIHKNCRSWVVSFKPLDRSIGAMRKFDCPKVSAGTENYDLAPFNALQSIFRFLNRSLKSRRTLPLSSRTILTRSTTRKRPLV</sequence>
<dbReference type="GO" id="GO:0031048">
    <property type="term" value="P:regulatory ncRNA-mediated heterochromatin formation"/>
    <property type="evidence" value="ECO:0007669"/>
    <property type="project" value="TreeGrafter"/>
</dbReference>
<dbReference type="OrthoDB" id="421951at2759"/>
<organism evidence="2 3">
    <name type="scientific">Leptobrachium leishanense</name>
    <name type="common">Leishan spiny toad</name>
    <dbReference type="NCBI Taxonomy" id="445787"/>
    <lineage>
        <taxon>Eukaryota</taxon>
        <taxon>Metazoa</taxon>
        <taxon>Chordata</taxon>
        <taxon>Craniata</taxon>
        <taxon>Vertebrata</taxon>
        <taxon>Euteleostomi</taxon>
        <taxon>Amphibia</taxon>
        <taxon>Batrachia</taxon>
        <taxon>Anura</taxon>
        <taxon>Pelobatoidea</taxon>
        <taxon>Megophryidae</taxon>
        <taxon>Leptobrachium</taxon>
    </lineage>
</organism>
<dbReference type="Ensembl" id="ENSLLET00000004224.1">
    <property type="protein sequence ID" value="ENSLLEP00000004036.1"/>
    <property type="gene ID" value="ENSLLEG00000002597.1"/>
</dbReference>
<dbReference type="Proteomes" id="UP000694569">
    <property type="component" value="Unplaced"/>
</dbReference>
<evidence type="ECO:0000259" key="1">
    <source>
        <dbReference type="Pfam" id="PF22749"/>
    </source>
</evidence>
<dbReference type="GeneTree" id="ENSGT00530000063907"/>
<feature type="domain" description="Arb2" evidence="1">
    <location>
        <begin position="39"/>
        <end position="312"/>
    </location>
</feature>
<accession>A0A8C5LRG6</accession>
<keyword evidence="3" id="KW-1185">Reference proteome</keyword>
<evidence type="ECO:0000313" key="3">
    <source>
        <dbReference type="Proteomes" id="UP000694569"/>
    </source>
</evidence>
<dbReference type="GO" id="GO:0035197">
    <property type="term" value="F:siRNA binding"/>
    <property type="evidence" value="ECO:0007669"/>
    <property type="project" value="TreeGrafter"/>
</dbReference>
<evidence type="ECO:0000313" key="2">
    <source>
        <dbReference type="Ensembl" id="ENSLLEP00000004036.1"/>
    </source>
</evidence>
<protein>
    <recommendedName>
        <fullName evidence="1">Arb2 domain-containing protein</fullName>
    </recommendedName>
</protein>